<sequence length="220" mass="25108">MVNPLKSYIFAGFVFEARLHHIANQLGFKIGRLPFSYLGVPIFKVKPKARHLRPLLDKVISKLSNWKGSFLSFKDRIQLVKSYVASMLVRFRNSSIYWKRVLNQILIEMAFIGNITSKMVRSSIHEFTIIKYSNVKLHPAKVPRIIEVIWRPPDVGWLKCNTDNSFSTNLASCRGLFRNSLGDFVFGFANMLDSSSSIQDELLGVIKAIDFASSFGWNSI</sequence>
<organism evidence="1 2">
    <name type="scientific">Pisum sativum</name>
    <name type="common">Garden pea</name>
    <name type="synonym">Lathyrus oleraceus</name>
    <dbReference type="NCBI Taxonomy" id="3888"/>
    <lineage>
        <taxon>Eukaryota</taxon>
        <taxon>Viridiplantae</taxon>
        <taxon>Streptophyta</taxon>
        <taxon>Embryophyta</taxon>
        <taxon>Tracheophyta</taxon>
        <taxon>Spermatophyta</taxon>
        <taxon>Magnoliopsida</taxon>
        <taxon>eudicotyledons</taxon>
        <taxon>Gunneridae</taxon>
        <taxon>Pentapetalae</taxon>
        <taxon>rosids</taxon>
        <taxon>fabids</taxon>
        <taxon>Fabales</taxon>
        <taxon>Fabaceae</taxon>
        <taxon>Papilionoideae</taxon>
        <taxon>50 kb inversion clade</taxon>
        <taxon>NPAAA clade</taxon>
        <taxon>Hologalegina</taxon>
        <taxon>IRL clade</taxon>
        <taxon>Fabeae</taxon>
        <taxon>Lathyrus</taxon>
    </lineage>
</organism>
<reference evidence="1 2" key="1">
    <citation type="journal article" date="2022" name="Nat. Genet.">
        <title>Improved pea reference genome and pan-genome highlight genomic features and evolutionary characteristics.</title>
        <authorList>
            <person name="Yang T."/>
            <person name="Liu R."/>
            <person name="Luo Y."/>
            <person name="Hu S."/>
            <person name="Wang D."/>
            <person name="Wang C."/>
            <person name="Pandey M.K."/>
            <person name="Ge S."/>
            <person name="Xu Q."/>
            <person name="Li N."/>
            <person name="Li G."/>
            <person name="Huang Y."/>
            <person name="Saxena R.K."/>
            <person name="Ji Y."/>
            <person name="Li M."/>
            <person name="Yan X."/>
            <person name="He Y."/>
            <person name="Liu Y."/>
            <person name="Wang X."/>
            <person name="Xiang C."/>
            <person name="Varshney R.K."/>
            <person name="Ding H."/>
            <person name="Gao S."/>
            <person name="Zong X."/>
        </authorList>
    </citation>
    <scope>NUCLEOTIDE SEQUENCE [LARGE SCALE GENOMIC DNA]</scope>
    <source>
        <strain evidence="1 2">cv. Zhongwan 6</strain>
    </source>
</reference>
<protein>
    <submittedName>
        <fullName evidence="1">Uncharacterized protein</fullName>
    </submittedName>
</protein>
<evidence type="ECO:0000313" key="1">
    <source>
        <dbReference type="EMBL" id="KAI5424707.1"/>
    </source>
</evidence>
<proteinExistence type="predicted"/>
<gene>
    <name evidence="1" type="ORF">KIW84_030770</name>
</gene>
<dbReference type="EMBL" id="JAMSHJ010000003">
    <property type="protein sequence ID" value="KAI5424707.1"/>
    <property type="molecule type" value="Genomic_DNA"/>
</dbReference>
<dbReference type="Proteomes" id="UP001058974">
    <property type="component" value="Chromosome 3"/>
</dbReference>
<evidence type="ECO:0000313" key="2">
    <source>
        <dbReference type="Proteomes" id="UP001058974"/>
    </source>
</evidence>
<dbReference type="AlphaFoldDB" id="A0A9D4XQK3"/>
<keyword evidence="2" id="KW-1185">Reference proteome</keyword>
<name>A0A9D4XQK3_PEA</name>
<comment type="caution">
    <text evidence="1">The sequence shown here is derived from an EMBL/GenBank/DDBJ whole genome shotgun (WGS) entry which is preliminary data.</text>
</comment>
<dbReference type="PANTHER" id="PTHR33116">
    <property type="entry name" value="REVERSE TRANSCRIPTASE ZINC-BINDING DOMAIN-CONTAINING PROTEIN-RELATED-RELATED"/>
    <property type="match status" value="1"/>
</dbReference>
<dbReference type="Gramene" id="Psat03G0077000-T1">
    <property type="protein sequence ID" value="KAI5424707.1"/>
    <property type="gene ID" value="KIW84_030770"/>
</dbReference>
<accession>A0A9D4XQK3</accession>
<dbReference type="PANTHER" id="PTHR33116:SF80">
    <property type="entry name" value="REVERSE TRANSCRIPTASE ZINC-BINDING DOMAIN-CONTAINING PROTEIN"/>
    <property type="match status" value="1"/>
</dbReference>